<dbReference type="AlphaFoldDB" id="A0A0N4XV71"/>
<proteinExistence type="predicted"/>
<evidence type="ECO:0000313" key="2">
    <source>
        <dbReference type="Proteomes" id="UP000271162"/>
    </source>
</evidence>
<name>A0A0N4XV71_NIPBR</name>
<gene>
    <name evidence="1" type="ORF">NBR_LOCUS6671</name>
</gene>
<sequence length="66" mass="7384">MFRRDRRRQSGAVSVSSVITTFQSMKFDGSVVDRRAVRSTDNPMAFYVLSTSTLFSPDGIGHVAFH</sequence>
<evidence type="ECO:0000313" key="3">
    <source>
        <dbReference type="WBParaSite" id="NBR_0000667001-mRNA-1"/>
    </source>
</evidence>
<evidence type="ECO:0000313" key="1">
    <source>
        <dbReference type="EMBL" id="VDL70260.1"/>
    </source>
</evidence>
<accession>A0A0N4XV71</accession>
<dbReference type="Proteomes" id="UP000271162">
    <property type="component" value="Unassembled WGS sequence"/>
</dbReference>
<dbReference type="WBParaSite" id="NBR_0000667001-mRNA-1">
    <property type="protein sequence ID" value="NBR_0000667001-mRNA-1"/>
    <property type="gene ID" value="NBR_0000667001"/>
</dbReference>
<organism evidence="3">
    <name type="scientific">Nippostrongylus brasiliensis</name>
    <name type="common">Rat hookworm</name>
    <dbReference type="NCBI Taxonomy" id="27835"/>
    <lineage>
        <taxon>Eukaryota</taxon>
        <taxon>Metazoa</taxon>
        <taxon>Ecdysozoa</taxon>
        <taxon>Nematoda</taxon>
        <taxon>Chromadorea</taxon>
        <taxon>Rhabditida</taxon>
        <taxon>Rhabditina</taxon>
        <taxon>Rhabditomorpha</taxon>
        <taxon>Strongyloidea</taxon>
        <taxon>Heligmosomidae</taxon>
        <taxon>Nippostrongylus</taxon>
    </lineage>
</organism>
<protein>
    <submittedName>
        <fullName evidence="1 3">Uncharacterized protein</fullName>
    </submittedName>
</protein>
<reference evidence="1 2" key="2">
    <citation type="submission" date="2018-11" db="EMBL/GenBank/DDBJ databases">
        <authorList>
            <consortium name="Pathogen Informatics"/>
        </authorList>
    </citation>
    <scope>NUCLEOTIDE SEQUENCE [LARGE SCALE GENOMIC DNA]</scope>
</reference>
<dbReference type="EMBL" id="UYSL01019821">
    <property type="protein sequence ID" value="VDL70260.1"/>
    <property type="molecule type" value="Genomic_DNA"/>
</dbReference>
<keyword evidence="2" id="KW-1185">Reference proteome</keyword>
<reference evidence="3" key="1">
    <citation type="submission" date="2017-02" db="UniProtKB">
        <authorList>
            <consortium name="WormBaseParasite"/>
        </authorList>
    </citation>
    <scope>IDENTIFICATION</scope>
</reference>